<dbReference type="RefSeq" id="WP_342025721.1">
    <property type="nucleotide sequence ID" value="NZ_CP151651.1"/>
</dbReference>
<proteinExistence type="predicted"/>
<reference evidence="1 2" key="1">
    <citation type="submission" date="2024-04" db="EMBL/GenBank/DDBJ databases">
        <title>Screening of coral probiotics and analysis of their probiotic properties.</title>
        <authorList>
            <person name="Wang S."/>
        </authorList>
    </citation>
    <scope>NUCLEOTIDE SEQUENCE [LARGE SCALE GENOMIC DNA]</scope>
    <source>
        <strain evidence="1 2">GXU-Z9</strain>
    </source>
</reference>
<evidence type="ECO:0000313" key="1">
    <source>
        <dbReference type="EMBL" id="WZP07172.1"/>
    </source>
</evidence>
<dbReference type="Proteomes" id="UP001472074">
    <property type="component" value="Chromosome"/>
</dbReference>
<sequence>MSLLDTLIAQGMKNNEEFTKALIEIKQRVTNTPETQAIQSLKTTTKAMQDIDDFTLNEAFNTKVDTDAMKEVDDFTLQQVGDIDFRVTELEKKVNGGAV</sequence>
<keyword evidence="2" id="KW-1185">Reference proteome</keyword>
<protein>
    <submittedName>
        <fullName evidence="1">Uncharacterized protein</fullName>
    </submittedName>
</protein>
<evidence type="ECO:0000313" key="2">
    <source>
        <dbReference type="Proteomes" id="UP001472074"/>
    </source>
</evidence>
<accession>A0ABZ2ZGB1</accession>
<name>A0ABZ2ZGB1_9BACI</name>
<organism evidence="1 2">
    <name type="scientific">Cytobacillus pseudoceanisediminis</name>
    <dbReference type="NCBI Taxonomy" id="3051614"/>
    <lineage>
        <taxon>Bacteria</taxon>
        <taxon>Bacillati</taxon>
        <taxon>Bacillota</taxon>
        <taxon>Bacilli</taxon>
        <taxon>Bacillales</taxon>
        <taxon>Bacillaceae</taxon>
        <taxon>Cytobacillus</taxon>
    </lineage>
</organism>
<dbReference type="EMBL" id="CP151651">
    <property type="protein sequence ID" value="WZP07172.1"/>
    <property type="molecule type" value="Genomic_DNA"/>
</dbReference>
<gene>
    <name evidence="1" type="ORF">AADC60_24480</name>
</gene>